<reference evidence="1 2" key="1">
    <citation type="submission" date="2018-06" db="EMBL/GenBank/DDBJ databases">
        <title>Genomic Encyclopedia of Archaeal and Bacterial Type Strains, Phase II (KMG-II): from individual species to whole genera.</title>
        <authorList>
            <person name="Goeker M."/>
        </authorList>
    </citation>
    <scope>NUCLEOTIDE SEQUENCE [LARGE SCALE GENOMIC DNA]</scope>
    <source>
        <strain evidence="1 2">ATCC BAA-1881</strain>
    </source>
</reference>
<dbReference type="Proteomes" id="UP000248806">
    <property type="component" value="Unassembled WGS sequence"/>
</dbReference>
<evidence type="ECO:0000313" key="2">
    <source>
        <dbReference type="Proteomes" id="UP000248806"/>
    </source>
</evidence>
<sequence length="84" mass="9524">MWFCRHALAWGLRFVDWDEQRIYIAPGSRLLEGRLVAVEPRHGCGIALLESGFFIDVFGLDRGAAGYVITYSGLFQLECLGLRF</sequence>
<keyword evidence="2" id="KW-1185">Reference proteome</keyword>
<gene>
    <name evidence="1" type="ORF">EI42_06128</name>
</gene>
<comment type="caution">
    <text evidence="1">The sequence shown here is derived from an EMBL/GenBank/DDBJ whole genome shotgun (WGS) entry which is preliminary data.</text>
</comment>
<dbReference type="EMBL" id="QKUF01000049">
    <property type="protein sequence ID" value="PZW19315.1"/>
    <property type="molecule type" value="Genomic_DNA"/>
</dbReference>
<evidence type="ECO:0000313" key="1">
    <source>
        <dbReference type="EMBL" id="PZW19315.1"/>
    </source>
</evidence>
<name>A0A326TTS4_THEHA</name>
<proteinExistence type="predicted"/>
<organism evidence="1 2">
    <name type="scientific">Thermosporothrix hazakensis</name>
    <dbReference type="NCBI Taxonomy" id="644383"/>
    <lineage>
        <taxon>Bacteria</taxon>
        <taxon>Bacillati</taxon>
        <taxon>Chloroflexota</taxon>
        <taxon>Ktedonobacteria</taxon>
        <taxon>Ktedonobacterales</taxon>
        <taxon>Thermosporotrichaceae</taxon>
        <taxon>Thermosporothrix</taxon>
    </lineage>
</organism>
<dbReference type="AlphaFoldDB" id="A0A326TTS4"/>
<accession>A0A326TTS4</accession>
<protein>
    <submittedName>
        <fullName evidence="1">Uncharacterized protein</fullName>
    </submittedName>
</protein>